<sequence length="344" mass="40359">MIGSFDERNIGCDMIYSAGLTRRIDYLQQHANEMFLFDDFLSRLRRDSLQILNASAGQTNMECCQLMQHSDICFVHDMLYGYQQKYTDIQTVYKTRFEDKYFLQDLQQWRNRLIEQYAMLDISDWWSQLICNTDSWRVMVRRLYETQSLIDCNASKLVMLIGNLGFMTSVLTGHGGEFGLDIDYSDFHSMNKVLQGVAPVMTSRESVIDNKEDLSTTGFEADERVIPKCFKFTNDYAKESVSRIVNSFYQGSYANLALIEVTLFHHQQLKKRNSHKAFVMSLVAWGMIEVTTEVEFIKIVRAVNDKYKRLPEEGYHEWNDNYKNERLFCERIGKRLGPTMPYQQ</sequence>
<dbReference type="Proteomes" id="UP000763088">
    <property type="component" value="Unassembled WGS sequence"/>
</dbReference>
<evidence type="ECO:0000313" key="1">
    <source>
        <dbReference type="EMBL" id="MBE6265511.1"/>
    </source>
</evidence>
<comment type="caution">
    <text evidence="1">The sequence shown here is derived from an EMBL/GenBank/DDBJ whole genome shotgun (WGS) entry which is preliminary data.</text>
</comment>
<reference evidence="1" key="1">
    <citation type="submission" date="2019-04" db="EMBL/GenBank/DDBJ databases">
        <title>Evolution of Biomass-Degrading Anaerobic Consortia Revealed by Metagenomics.</title>
        <authorList>
            <person name="Peng X."/>
        </authorList>
    </citation>
    <scope>NUCLEOTIDE SEQUENCE</scope>
    <source>
        <strain evidence="1">SIG141</strain>
    </source>
</reference>
<accession>A0A928BS25</accession>
<proteinExistence type="predicted"/>
<gene>
    <name evidence="1" type="ORF">E7102_03420</name>
</gene>
<organism evidence="1 2">
    <name type="scientific">Xylanibacter ruminicola</name>
    <name type="common">Prevotella ruminicola</name>
    <dbReference type="NCBI Taxonomy" id="839"/>
    <lineage>
        <taxon>Bacteria</taxon>
        <taxon>Pseudomonadati</taxon>
        <taxon>Bacteroidota</taxon>
        <taxon>Bacteroidia</taxon>
        <taxon>Bacteroidales</taxon>
        <taxon>Prevotellaceae</taxon>
        <taxon>Xylanibacter</taxon>
    </lineage>
</organism>
<dbReference type="AlphaFoldDB" id="A0A928BS25"/>
<name>A0A928BS25_XYLRU</name>
<evidence type="ECO:0000313" key="2">
    <source>
        <dbReference type="Proteomes" id="UP000763088"/>
    </source>
</evidence>
<dbReference type="EMBL" id="SUYD01000003">
    <property type="protein sequence ID" value="MBE6265511.1"/>
    <property type="molecule type" value="Genomic_DNA"/>
</dbReference>
<protein>
    <submittedName>
        <fullName evidence="1">Uncharacterized protein</fullName>
    </submittedName>
</protein>